<dbReference type="InParanoid" id="L2GV46"/>
<comment type="similarity">
    <text evidence="1">Belongs to the STXBP/unc-18/SEC1 family.</text>
</comment>
<dbReference type="HOGENOM" id="CLU_013933_1_0_1"/>
<dbReference type="InterPro" id="IPR036045">
    <property type="entry name" value="Sec1-like_sf"/>
</dbReference>
<dbReference type="PANTHER" id="PTHR11679">
    <property type="entry name" value="VESICLE PROTEIN SORTING-ASSOCIATED"/>
    <property type="match status" value="1"/>
</dbReference>
<dbReference type="Gene3D" id="3.40.50.1910">
    <property type="match status" value="1"/>
</dbReference>
<dbReference type="GO" id="GO:0016192">
    <property type="term" value="P:vesicle-mediated transport"/>
    <property type="evidence" value="ECO:0007669"/>
    <property type="project" value="InterPro"/>
</dbReference>
<evidence type="ECO:0000313" key="2">
    <source>
        <dbReference type="EMBL" id="ELA47494.1"/>
    </source>
</evidence>
<dbReference type="STRING" id="948595.L2GV46"/>
<dbReference type="AlphaFoldDB" id="L2GV46"/>
<dbReference type="Pfam" id="PF00995">
    <property type="entry name" value="Sec1"/>
    <property type="match status" value="1"/>
</dbReference>
<evidence type="ECO:0000313" key="3">
    <source>
        <dbReference type="Proteomes" id="UP000011081"/>
    </source>
</evidence>
<dbReference type="VEuPathDB" id="MicrosporidiaDB:VCUG_01026"/>
<dbReference type="Proteomes" id="UP000011081">
    <property type="component" value="Unassembled WGS sequence"/>
</dbReference>
<sequence>MHDIFAPKLKNILSKGTGTKIALFDSYTKPILSSHVSHTNFLKNDFFLFQMLTDTRCRMHGLTCVIFAQPTSIYQIVCELKEPKYGRYIIFFTGKVDDDVLEIMARSDTHAVVSETYEMNIGVVKLDDMLYRVGSGNRMDGIMSVLSTLGICPKMITNAGMKELVTQMMIHASKFANKGTLIMLNRSFDPYTPLVHEWRYQPMIYEYLKSSNGIVTLDKTYVLSDAFFEVNKFLDINAVSANLKEFIKSTEKVPVDLSALSTATKTKDSLEKHLKLHNYIVKHCVDNKEMSEVEMKIIKENKMNTKQIEKVLSNDKLTREQKEKLVMIYLLRNPHKRSRPVFEKYVKIQQFVKKHTNAPIPTFREHVDIKLAYEPVITRLLGKIMKNKIDGSLCTVDSLKVSKPYVIYVDDITFNEYRAINMFFRERNIVDYVILCDRIVNYSDVLNDGMGAAD</sequence>
<reference evidence="3" key="1">
    <citation type="submission" date="2011-03" db="EMBL/GenBank/DDBJ databases">
        <title>The genome sequence of Vavraia culicis strain floridensis.</title>
        <authorList>
            <consortium name="The Broad Institute Genome Sequencing Platform"/>
            <person name="Cuomo C."/>
            <person name="Becnel J."/>
            <person name="Sanscrainte N."/>
            <person name="Young S.K."/>
            <person name="Zeng Q."/>
            <person name="Gargeya S."/>
            <person name="Fitzgerald M."/>
            <person name="Haas B."/>
            <person name="Abouelleil A."/>
            <person name="Alvarado L."/>
            <person name="Arachchi H.M."/>
            <person name="Berlin A."/>
            <person name="Chapman S.B."/>
            <person name="Gearin G."/>
            <person name="Goldberg J."/>
            <person name="Griggs A."/>
            <person name="Gujja S."/>
            <person name="Hansen M."/>
            <person name="Heiman D."/>
            <person name="Howarth C."/>
            <person name="Larimer J."/>
            <person name="Lui A."/>
            <person name="MacDonald P.J.P."/>
            <person name="McCowen C."/>
            <person name="Montmayeur A."/>
            <person name="Murphy C."/>
            <person name="Neiman D."/>
            <person name="Pearson M."/>
            <person name="Priest M."/>
            <person name="Roberts A."/>
            <person name="Saif S."/>
            <person name="Shea T."/>
            <person name="Sisk P."/>
            <person name="Stolte C."/>
            <person name="Sykes S."/>
            <person name="Wortman J."/>
            <person name="Nusbaum C."/>
            <person name="Birren B."/>
        </authorList>
    </citation>
    <scope>NUCLEOTIDE SEQUENCE [LARGE SCALE GENOMIC DNA]</scope>
    <source>
        <strain evidence="3">floridensis</strain>
    </source>
</reference>
<proteinExistence type="inferred from homology"/>
<accession>L2GV46</accession>
<dbReference type="GeneID" id="19878908"/>
<dbReference type="OrthoDB" id="10266265at2759"/>
<dbReference type="EMBL" id="GL877417">
    <property type="protein sequence ID" value="ELA47494.1"/>
    <property type="molecule type" value="Genomic_DNA"/>
</dbReference>
<dbReference type="RefSeq" id="XP_008074046.1">
    <property type="nucleotide sequence ID" value="XM_008075855.1"/>
</dbReference>
<dbReference type="InterPro" id="IPR001619">
    <property type="entry name" value="Sec1-like"/>
</dbReference>
<dbReference type="OMA" id="LVHEWRY"/>
<evidence type="ECO:0000256" key="1">
    <source>
        <dbReference type="ARBA" id="ARBA00009884"/>
    </source>
</evidence>
<dbReference type="FunCoup" id="L2GV46">
    <property type="interactions" value="115"/>
</dbReference>
<organism evidence="2 3">
    <name type="scientific">Vavraia culicis (isolate floridensis)</name>
    <name type="common">Microsporidian parasite</name>
    <dbReference type="NCBI Taxonomy" id="948595"/>
    <lineage>
        <taxon>Eukaryota</taxon>
        <taxon>Fungi</taxon>
        <taxon>Fungi incertae sedis</taxon>
        <taxon>Microsporidia</taxon>
        <taxon>Pleistophoridae</taxon>
        <taxon>Vavraia</taxon>
    </lineage>
</organism>
<keyword evidence="3" id="KW-1185">Reference proteome</keyword>
<name>L2GV46_VAVCU</name>
<protein>
    <submittedName>
        <fullName evidence="2">Uncharacterized protein</fullName>
    </submittedName>
</protein>
<dbReference type="InterPro" id="IPR043154">
    <property type="entry name" value="Sec-1-like_dom1"/>
</dbReference>
<dbReference type="InterPro" id="IPR027482">
    <property type="entry name" value="Sec1-like_dom2"/>
</dbReference>
<gene>
    <name evidence="2" type="ORF">VCUG_01026</name>
</gene>
<dbReference type="SUPFAM" id="SSF56815">
    <property type="entry name" value="Sec1/munc18-like (SM) proteins"/>
    <property type="match status" value="1"/>
</dbReference>
<dbReference type="Gene3D" id="3.40.50.2060">
    <property type="match status" value="1"/>
</dbReference>